<name>A0A1B9P278_ALILO</name>
<protein>
    <recommendedName>
        <fullName evidence="4 9">Heme exporter protein C</fullName>
    </recommendedName>
    <alternativeName>
        <fullName evidence="9">Cytochrome c-type biogenesis protein</fullName>
    </alternativeName>
</protein>
<evidence type="ECO:0000256" key="1">
    <source>
        <dbReference type="ARBA" id="ARBA00002442"/>
    </source>
</evidence>
<dbReference type="AlphaFoldDB" id="A0A1B9P278"/>
<proteinExistence type="inferred from homology"/>
<evidence type="ECO:0000256" key="2">
    <source>
        <dbReference type="ARBA" id="ARBA00004141"/>
    </source>
</evidence>
<keyword evidence="5 9" id="KW-0812">Transmembrane</keyword>
<feature type="domain" description="Cytochrome c assembly protein" evidence="10">
    <location>
        <begin position="8"/>
        <end position="184"/>
    </location>
</feature>
<dbReference type="GO" id="GO:0017004">
    <property type="term" value="P:cytochrome complex assembly"/>
    <property type="evidence" value="ECO:0007669"/>
    <property type="project" value="UniProtKB-KW"/>
</dbReference>
<feature type="transmembrane region" description="Helical" evidence="9">
    <location>
        <begin position="201"/>
        <end position="222"/>
    </location>
</feature>
<evidence type="ECO:0000256" key="9">
    <source>
        <dbReference type="RuleBase" id="RU364092"/>
    </source>
</evidence>
<feature type="transmembrane region" description="Helical" evidence="9">
    <location>
        <begin position="21"/>
        <end position="44"/>
    </location>
</feature>
<dbReference type="PANTHER" id="PTHR30071:SF1">
    <property type="entry name" value="CYTOCHROME B_B6 PROTEIN-RELATED"/>
    <property type="match status" value="1"/>
</dbReference>
<comment type="caution">
    <text evidence="11">The sequence shown here is derived from an EMBL/GenBank/DDBJ whole genome shotgun (WGS) entry which is preliminary data.</text>
</comment>
<comment type="similarity">
    <text evidence="3 9">Belongs to the CcmC/CycZ/HelC family.</text>
</comment>
<keyword evidence="9" id="KW-0813">Transport</keyword>
<keyword evidence="6 9" id="KW-0201">Cytochrome c-type biogenesis</keyword>
<dbReference type="Proteomes" id="UP000093523">
    <property type="component" value="Unassembled WGS sequence"/>
</dbReference>
<dbReference type="GO" id="GO:0015232">
    <property type="term" value="F:heme transmembrane transporter activity"/>
    <property type="evidence" value="ECO:0007669"/>
    <property type="project" value="InterPro"/>
</dbReference>
<dbReference type="NCBIfam" id="TIGR01191">
    <property type="entry name" value="ccmC"/>
    <property type="match status" value="1"/>
</dbReference>
<dbReference type="GO" id="GO:0005886">
    <property type="term" value="C:plasma membrane"/>
    <property type="evidence" value="ECO:0007669"/>
    <property type="project" value="UniProtKB-SubCell"/>
</dbReference>
<dbReference type="PRINTS" id="PR01386">
    <property type="entry name" value="CCMCBIOGNSIS"/>
</dbReference>
<feature type="transmembrane region" description="Helical" evidence="9">
    <location>
        <begin position="161"/>
        <end position="181"/>
    </location>
</feature>
<evidence type="ECO:0000259" key="10">
    <source>
        <dbReference type="Pfam" id="PF01578"/>
    </source>
</evidence>
<evidence type="ECO:0000256" key="7">
    <source>
        <dbReference type="ARBA" id="ARBA00022989"/>
    </source>
</evidence>
<evidence type="ECO:0000313" key="12">
    <source>
        <dbReference type="Proteomes" id="UP000093523"/>
    </source>
</evidence>
<reference evidence="11 12" key="1">
    <citation type="submission" date="2016-06" db="EMBL/GenBank/DDBJ databases">
        <authorList>
            <person name="Kjaerup R.B."/>
            <person name="Dalgaard T.S."/>
            <person name="Juul-Madsen H.R."/>
        </authorList>
    </citation>
    <scope>NUCLEOTIDE SEQUENCE [LARGE SCALE GENOMIC DNA]</scope>
    <source>
        <strain evidence="11 12">1S159</strain>
    </source>
</reference>
<accession>A0A1B9P278</accession>
<sequence length="250" mass="27926">MWKWLHPYAKPEKAYQLSTTLLPWFAVISIISLTVGTIWGLAFAPSDYQQGDSFRIIYIHVPAAILSMAAYMSMAIAAFIGLVWQLKLSDMAAAAMAPIGAVFTFIALLTGAVWGKPMWGAWWVWDARLTSELILLFLYLGVMALYNAFDDQRTAARAAGILAIVGVINLPIIHFSVEWWNTLHQGASITKFDKPSISSDMLWPLLLNIIGFATFFGSVTLIRFRNEILAKESHRPWVRALVDTKSTVSK</sequence>
<dbReference type="Pfam" id="PF01578">
    <property type="entry name" value="Cytochrom_C_asm"/>
    <property type="match status" value="1"/>
</dbReference>
<dbReference type="EMBL" id="MAJU01000008">
    <property type="protein sequence ID" value="OCH22415.1"/>
    <property type="molecule type" value="Genomic_DNA"/>
</dbReference>
<feature type="transmembrane region" description="Helical" evidence="9">
    <location>
        <begin position="133"/>
        <end position="149"/>
    </location>
</feature>
<dbReference type="InterPro" id="IPR002541">
    <property type="entry name" value="Cyt_c_assembly"/>
</dbReference>
<dbReference type="RefSeq" id="WP_017023439.1">
    <property type="nucleotide sequence ID" value="NZ_CAWMPN010000008.1"/>
</dbReference>
<organism evidence="11 12">
    <name type="scientific">Aliivibrio logei</name>
    <name type="common">Vibrio logei</name>
    <dbReference type="NCBI Taxonomy" id="688"/>
    <lineage>
        <taxon>Bacteria</taxon>
        <taxon>Pseudomonadati</taxon>
        <taxon>Pseudomonadota</taxon>
        <taxon>Gammaproteobacteria</taxon>
        <taxon>Vibrionales</taxon>
        <taxon>Vibrionaceae</taxon>
        <taxon>Aliivibrio</taxon>
    </lineage>
</organism>
<keyword evidence="7 9" id="KW-1133">Transmembrane helix</keyword>
<keyword evidence="9" id="KW-1003">Cell membrane</keyword>
<dbReference type="GO" id="GO:0020037">
    <property type="term" value="F:heme binding"/>
    <property type="evidence" value="ECO:0007669"/>
    <property type="project" value="InterPro"/>
</dbReference>
<dbReference type="InterPro" id="IPR003557">
    <property type="entry name" value="Cyt_c_biogenesis_CcmC"/>
</dbReference>
<dbReference type="OrthoDB" id="9778550at2"/>
<feature type="transmembrane region" description="Helical" evidence="9">
    <location>
        <begin position="56"/>
        <end position="84"/>
    </location>
</feature>
<evidence type="ECO:0000256" key="4">
    <source>
        <dbReference type="ARBA" id="ARBA00016463"/>
    </source>
</evidence>
<comment type="subcellular location">
    <subcellularLocation>
        <location evidence="9">Cell inner membrane</location>
    </subcellularLocation>
    <subcellularLocation>
        <location evidence="2">Membrane</location>
        <topology evidence="2">Multi-pass membrane protein</topology>
    </subcellularLocation>
</comment>
<evidence type="ECO:0000256" key="6">
    <source>
        <dbReference type="ARBA" id="ARBA00022748"/>
    </source>
</evidence>
<evidence type="ECO:0000256" key="3">
    <source>
        <dbReference type="ARBA" id="ARBA00005840"/>
    </source>
</evidence>
<dbReference type="STRING" id="688.A6E04_11285"/>
<keyword evidence="9" id="KW-0997">Cell inner membrane</keyword>
<evidence type="ECO:0000256" key="8">
    <source>
        <dbReference type="ARBA" id="ARBA00023136"/>
    </source>
</evidence>
<dbReference type="InterPro" id="IPR045062">
    <property type="entry name" value="Cyt_c_biogenesis_CcsA/CcmC"/>
</dbReference>
<dbReference type="PANTHER" id="PTHR30071">
    <property type="entry name" value="HEME EXPORTER PROTEIN C"/>
    <property type="match status" value="1"/>
</dbReference>
<comment type="function">
    <text evidence="1 9">Required for the export of heme to the periplasm for the biogenesis of c-type cytochromes.</text>
</comment>
<evidence type="ECO:0000313" key="11">
    <source>
        <dbReference type="EMBL" id="OCH22415.1"/>
    </source>
</evidence>
<gene>
    <name evidence="9" type="primary">ccmC</name>
    <name evidence="11" type="ORF">A6E04_11285</name>
</gene>
<keyword evidence="8 9" id="KW-0472">Membrane</keyword>
<feature type="transmembrane region" description="Helical" evidence="9">
    <location>
        <begin position="91"/>
        <end position="113"/>
    </location>
</feature>
<evidence type="ECO:0000256" key="5">
    <source>
        <dbReference type="ARBA" id="ARBA00022692"/>
    </source>
</evidence>